<gene>
    <name evidence="6" type="primary">bglX_1</name>
    <name evidence="6" type="ORF">LF1_16670</name>
</gene>
<feature type="signal peptide" evidence="4">
    <location>
        <begin position="1"/>
        <end position="22"/>
    </location>
</feature>
<protein>
    <submittedName>
        <fullName evidence="6">Periplasmic beta-glucosidase</fullName>
        <ecNumber evidence="6">3.2.1.21</ecNumber>
    </submittedName>
</protein>
<evidence type="ECO:0000256" key="1">
    <source>
        <dbReference type="ARBA" id="ARBA00005336"/>
    </source>
</evidence>
<dbReference type="EC" id="3.2.1.21" evidence="6"/>
<dbReference type="PRINTS" id="PR00133">
    <property type="entry name" value="GLHYDRLASE3"/>
</dbReference>
<reference evidence="6 7" key="1">
    <citation type="submission" date="2019-08" db="EMBL/GenBank/DDBJ databases">
        <title>Deep-cultivation of Planctomycetes and their phenomic and genomic characterization uncovers novel biology.</title>
        <authorList>
            <person name="Wiegand S."/>
            <person name="Jogler M."/>
            <person name="Boedeker C."/>
            <person name="Pinto D."/>
            <person name="Vollmers J."/>
            <person name="Rivas-Marin E."/>
            <person name="Kohn T."/>
            <person name="Peeters S.H."/>
            <person name="Heuer A."/>
            <person name="Rast P."/>
            <person name="Oberbeckmann S."/>
            <person name="Bunk B."/>
            <person name="Jeske O."/>
            <person name="Meyerdierks A."/>
            <person name="Storesund J.E."/>
            <person name="Kallscheuer N."/>
            <person name="Luecker S."/>
            <person name="Lage O.M."/>
            <person name="Pohl T."/>
            <person name="Merkel B.J."/>
            <person name="Hornburger P."/>
            <person name="Mueller R.-W."/>
            <person name="Bruemmer F."/>
            <person name="Labrenz M."/>
            <person name="Spormann A.M."/>
            <person name="Op Den Camp H."/>
            <person name="Overmann J."/>
            <person name="Amann R."/>
            <person name="Jetten M.S.M."/>
            <person name="Mascher T."/>
            <person name="Medema M.H."/>
            <person name="Devos D.P."/>
            <person name="Kaster A.-K."/>
            <person name="Ovreas L."/>
            <person name="Rohde M."/>
            <person name="Galperin M.Y."/>
            <person name="Jogler C."/>
        </authorList>
    </citation>
    <scope>NUCLEOTIDE SEQUENCE [LARGE SCALE GENOMIC DNA]</scope>
    <source>
        <strain evidence="6 7">LF1</strain>
    </source>
</reference>
<dbReference type="EMBL" id="VRLW01000001">
    <property type="protein sequence ID" value="KAA1259139.1"/>
    <property type="molecule type" value="Genomic_DNA"/>
</dbReference>
<dbReference type="SUPFAM" id="SSF51445">
    <property type="entry name" value="(Trans)glycosidases"/>
    <property type="match status" value="1"/>
</dbReference>
<feature type="chain" id="PRO_5023010289" evidence="4">
    <location>
        <begin position="23"/>
        <end position="786"/>
    </location>
</feature>
<dbReference type="Gene3D" id="3.20.20.300">
    <property type="entry name" value="Glycoside hydrolase, family 3, N-terminal domain"/>
    <property type="match status" value="1"/>
</dbReference>
<dbReference type="GO" id="GO:0008422">
    <property type="term" value="F:beta-glucosidase activity"/>
    <property type="evidence" value="ECO:0007669"/>
    <property type="project" value="UniProtKB-EC"/>
</dbReference>
<dbReference type="InterPro" id="IPR002772">
    <property type="entry name" value="Glyco_hydro_3_C"/>
</dbReference>
<dbReference type="OrthoDB" id="9805821at2"/>
<evidence type="ECO:0000256" key="2">
    <source>
        <dbReference type="ARBA" id="ARBA00022801"/>
    </source>
</evidence>
<feature type="domain" description="Fibronectin type III-like" evidence="5">
    <location>
        <begin position="705"/>
        <end position="775"/>
    </location>
</feature>
<evidence type="ECO:0000313" key="7">
    <source>
        <dbReference type="Proteomes" id="UP000322699"/>
    </source>
</evidence>
<dbReference type="Gene3D" id="3.40.50.1700">
    <property type="entry name" value="Glycoside hydrolase family 3 C-terminal domain"/>
    <property type="match status" value="1"/>
</dbReference>
<dbReference type="PROSITE" id="PS00775">
    <property type="entry name" value="GLYCOSYL_HYDROL_F3"/>
    <property type="match status" value="1"/>
</dbReference>
<comment type="caution">
    <text evidence="6">The sequence shown here is derived from an EMBL/GenBank/DDBJ whole genome shotgun (WGS) entry which is preliminary data.</text>
</comment>
<dbReference type="InterPro" id="IPR019800">
    <property type="entry name" value="Glyco_hydro_3_AS"/>
</dbReference>
<dbReference type="InterPro" id="IPR017853">
    <property type="entry name" value="GH"/>
</dbReference>
<dbReference type="AlphaFoldDB" id="A0A5B1CHC4"/>
<evidence type="ECO:0000313" key="6">
    <source>
        <dbReference type="EMBL" id="KAA1259139.1"/>
    </source>
</evidence>
<comment type="similarity">
    <text evidence="1 3">Belongs to the glycosyl hydrolase 3 family.</text>
</comment>
<evidence type="ECO:0000259" key="5">
    <source>
        <dbReference type="SMART" id="SM01217"/>
    </source>
</evidence>
<keyword evidence="3 6" id="KW-0326">Glycosidase</keyword>
<evidence type="ECO:0000256" key="3">
    <source>
        <dbReference type="RuleBase" id="RU361161"/>
    </source>
</evidence>
<dbReference type="InterPro" id="IPR013783">
    <property type="entry name" value="Ig-like_fold"/>
</dbReference>
<dbReference type="InterPro" id="IPR036881">
    <property type="entry name" value="Glyco_hydro_3_C_sf"/>
</dbReference>
<evidence type="ECO:0000256" key="4">
    <source>
        <dbReference type="SAM" id="SignalP"/>
    </source>
</evidence>
<dbReference type="Proteomes" id="UP000322699">
    <property type="component" value="Unassembled WGS sequence"/>
</dbReference>
<dbReference type="InterPro" id="IPR001764">
    <property type="entry name" value="Glyco_hydro_3_N"/>
</dbReference>
<dbReference type="SMART" id="SM01217">
    <property type="entry name" value="Fn3_like"/>
    <property type="match status" value="1"/>
</dbReference>
<dbReference type="SUPFAM" id="SSF52279">
    <property type="entry name" value="Beta-D-glucan exohydrolase, C-terminal domain"/>
    <property type="match status" value="1"/>
</dbReference>
<proteinExistence type="inferred from homology"/>
<organism evidence="6 7">
    <name type="scientific">Rubripirellula obstinata</name>
    <dbReference type="NCBI Taxonomy" id="406547"/>
    <lineage>
        <taxon>Bacteria</taxon>
        <taxon>Pseudomonadati</taxon>
        <taxon>Planctomycetota</taxon>
        <taxon>Planctomycetia</taxon>
        <taxon>Pirellulales</taxon>
        <taxon>Pirellulaceae</taxon>
        <taxon>Rubripirellula</taxon>
    </lineage>
</organism>
<keyword evidence="4" id="KW-0732">Signal</keyword>
<dbReference type="InterPro" id="IPR036962">
    <property type="entry name" value="Glyco_hydro_3_N_sf"/>
</dbReference>
<dbReference type="GO" id="GO:0009251">
    <property type="term" value="P:glucan catabolic process"/>
    <property type="evidence" value="ECO:0007669"/>
    <property type="project" value="TreeGrafter"/>
</dbReference>
<dbReference type="Pfam" id="PF01915">
    <property type="entry name" value="Glyco_hydro_3_C"/>
    <property type="match status" value="1"/>
</dbReference>
<accession>A0A5B1CHC4</accession>
<keyword evidence="2 3" id="KW-0378">Hydrolase</keyword>
<sequence length="786" mass="85848" precursor="true">MNNTRLPILAALLAGWITVADAQTETATAETATLTYQDPLAYQDPSAPIDERVEDLLGRMTLEEKVAQLNSISIRGSAATQEGFVVMKKTITERLNNGIGQIENTFDPRPPRKSVEQVNKMQQYLIDNTRLKIPALIGSECLHGHAGYNSTVFPVPLAMASSWNPELVNEAFNAIGIESRVRGSHEAHTPVLDLGRDPRWGRIEESYGEDTYLVSQMALAVVSGLQGGKSGDPGRDHIVSAPKHFAGYGQVVGGRNFAATPIETKTLMDDILPPFEVAVKIAGAQGMMASHCDVGGVPAHGNRWLLTELLRDQWGFKGMVVSDYMDIKRLEEFHHVAATVQDAARMALIAGMDLDLPDGVAYQELTAVIKNEPELESYLDQSVSRILRLKFMMGLFEDPFVDADVAEKIVGQPSHVALAEQLALESITLLRNPENILPLQLDSLDQIAVIGPNAASELIGNYTMQNDYVVSLLKGITDFASDSSTVKYQKGCGLGTFDPKSGYRSASLKDELPMIEKAVKLAANSGVAIVCVGGDTKSAREAFYRPGVRGDRSTLGLLGNQKELVMRVIETGTPTVVVLMGGRPFSIPEIAEQPCAILNTFYLGQTNGTAVAKVLFGEVNPSGKLPLSVPRSVGQLPVYYSQKATSFYKDYWEETSRPLFPFGHGLSYTTFETSNLKLASQEFAMDEPVKFSVQVKNTGKVAGAEVVQVYFRDKVASVVRPEKLLVRFQKVFLEPGQTKELSFELSPKIDLSFTGIEMERVTEPGEFELTVGGSLDSELKETFLVR</sequence>
<keyword evidence="7" id="KW-1185">Reference proteome</keyword>
<dbReference type="Pfam" id="PF14310">
    <property type="entry name" value="Fn3-like"/>
    <property type="match status" value="1"/>
</dbReference>
<name>A0A5B1CHC4_9BACT</name>
<dbReference type="InterPro" id="IPR051915">
    <property type="entry name" value="Cellulose_Degrad_GH3"/>
</dbReference>
<dbReference type="FunFam" id="2.60.40.10:FF:000495">
    <property type="entry name" value="Periplasmic beta-glucosidase"/>
    <property type="match status" value="1"/>
</dbReference>
<dbReference type="RefSeq" id="WP_084422531.1">
    <property type="nucleotide sequence ID" value="NZ_LWSK01000031.1"/>
</dbReference>
<dbReference type="PANTHER" id="PTHR30620:SF123">
    <property type="entry name" value="BETA-XYLOSIDASE"/>
    <property type="match status" value="1"/>
</dbReference>
<dbReference type="Pfam" id="PF00933">
    <property type="entry name" value="Glyco_hydro_3"/>
    <property type="match status" value="1"/>
</dbReference>
<dbReference type="InterPro" id="IPR026891">
    <property type="entry name" value="Fn3-like"/>
</dbReference>
<dbReference type="Gene3D" id="2.60.40.10">
    <property type="entry name" value="Immunoglobulins"/>
    <property type="match status" value="1"/>
</dbReference>
<dbReference type="PANTHER" id="PTHR30620">
    <property type="entry name" value="PERIPLASMIC BETA-GLUCOSIDASE-RELATED"/>
    <property type="match status" value="1"/>
</dbReference>